<protein>
    <recommendedName>
        <fullName evidence="5">DUF2018 domain-containing protein</fullName>
    </recommendedName>
</protein>
<dbReference type="Proteomes" id="UP000509742">
    <property type="component" value="Chromosome"/>
</dbReference>
<dbReference type="Pfam" id="PF09442">
    <property type="entry name" value="DUF2018"/>
    <property type="match status" value="1"/>
</dbReference>
<dbReference type="EMBL" id="AP023036">
    <property type="protein sequence ID" value="BCD45931.1"/>
    <property type="molecule type" value="Genomic_DNA"/>
</dbReference>
<dbReference type="RefSeq" id="WP_034375042.1">
    <property type="nucleotide sequence ID" value="NZ_AP019774.1"/>
</dbReference>
<dbReference type="InterPro" id="IPR018563">
    <property type="entry name" value="DUF2018"/>
</dbReference>
<accession>A0A6J4CXG7</accession>
<name>A0A6J4CXG7_9HELI</name>
<evidence type="ECO:0000313" key="3">
    <source>
        <dbReference type="Proteomes" id="UP000317935"/>
    </source>
</evidence>
<dbReference type="OrthoDB" id="5327906at2"/>
<organism evidence="2 3">
    <name type="scientific">Helicobacter suis</name>
    <dbReference type="NCBI Taxonomy" id="104628"/>
    <lineage>
        <taxon>Bacteria</taxon>
        <taxon>Pseudomonadati</taxon>
        <taxon>Campylobacterota</taxon>
        <taxon>Epsilonproteobacteria</taxon>
        <taxon>Campylobacterales</taxon>
        <taxon>Helicobacteraceae</taxon>
        <taxon>Helicobacter</taxon>
    </lineage>
</organism>
<proteinExistence type="predicted"/>
<gene>
    <name evidence="1" type="ORF">NHP190020_09700</name>
    <name evidence="2" type="ORF">SNTW_05100</name>
</gene>
<keyword evidence="4" id="KW-1185">Reference proteome</keyword>
<dbReference type="AlphaFoldDB" id="A0A6J4CXG7"/>
<dbReference type="InterPro" id="IPR023126">
    <property type="entry name" value="HP0242-like_sf"/>
</dbReference>
<dbReference type="SUPFAM" id="SSF158752">
    <property type="entry name" value="HP0242-like"/>
    <property type="match status" value="1"/>
</dbReference>
<reference evidence="1 4" key="2">
    <citation type="submission" date="2020-04" db="EMBL/GenBank/DDBJ databases">
        <title>Genomic analysis of gastric non-Helicobacter pylori Helicobacters isolated in Japan.</title>
        <authorList>
            <person name="Suzuki M."/>
            <person name="Rimbara E."/>
        </authorList>
    </citation>
    <scope>NUCLEOTIDE SEQUENCE [LARGE SCALE GENOMIC DNA]</scope>
    <source>
        <strain evidence="1 4">NHP19-0020</strain>
    </source>
</reference>
<sequence>MDDLEVFEGDPLEKWAEVIVHASFKRSFEELDKLLETRALCELLLEEEGLLEKFNALSQQNRLDSALQDRIHARKVDLAIDSMARILSGHE</sequence>
<dbReference type="Gene3D" id="1.20.120.1980">
    <property type="entry name" value="Knotted protein, ribbon-helix-helix DNA-binding domain"/>
    <property type="match status" value="1"/>
</dbReference>
<evidence type="ECO:0000313" key="2">
    <source>
        <dbReference type="EMBL" id="BCD69865.1"/>
    </source>
</evidence>
<dbReference type="Proteomes" id="UP000317935">
    <property type="component" value="Chromosome"/>
</dbReference>
<reference evidence="2 3" key="1">
    <citation type="submission" date="2019-06" db="EMBL/GenBank/DDBJ databases">
        <title>Complete genome sequence of Helicobacter suis SNTW101c.</title>
        <authorList>
            <person name="Rimbara E."/>
            <person name="Suzuki M."/>
            <person name="Matsui H."/>
            <person name="Nakamura M."/>
            <person name="Mori S."/>
            <person name="Shibayama K."/>
        </authorList>
    </citation>
    <scope>NUCLEOTIDE SEQUENCE [LARGE SCALE GENOMIC DNA]</scope>
    <source>
        <strain evidence="2 3">SNTW101c</strain>
    </source>
</reference>
<evidence type="ECO:0000313" key="4">
    <source>
        <dbReference type="Proteomes" id="UP000509742"/>
    </source>
</evidence>
<dbReference type="EMBL" id="AP019774">
    <property type="protein sequence ID" value="BCD69865.1"/>
    <property type="molecule type" value="Genomic_DNA"/>
</dbReference>
<evidence type="ECO:0000313" key="1">
    <source>
        <dbReference type="EMBL" id="BCD45931.1"/>
    </source>
</evidence>
<evidence type="ECO:0008006" key="5">
    <source>
        <dbReference type="Google" id="ProtNLM"/>
    </source>
</evidence>
<dbReference type="GeneID" id="56929197"/>